<organism evidence="2 3">
    <name type="scientific">Rubellimicrobium rubrum</name>
    <dbReference type="NCBI Taxonomy" id="2585369"/>
    <lineage>
        <taxon>Bacteria</taxon>
        <taxon>Pseudomonadati</taxon>
        <taxon>Pseudomonadota</taxon>
        <taxon>Alphaproteobacteria</taxon>
        <taxon>Rhodobacterales</taxon>
        <taxon>Roseobacteraceae</taxon>
        <taxon>Rubellimicrobium</taxon>
    </lineage>
</organism>
<sequence>MTVTTTSNLEGRDVSAYIGIVAAEVVLGAEVIQEPSRGFLARFRRSPASVGSSLTEARDAVLRDLKSRAAAKGADAVIGVSLGHQVVNSMLLVTATGTAVRLSQ</sequence>
<dbReference type="InterPro" id="IPR002765">
    <property type="entry name" value="UPF0145_YbjQ-like"/>
</dbReference>
<dbReference type="OrthoDB" id="9796448at2"/>
<dbReference type="Pfam" id="PF01906">
    <property type="entry name" value="YbjQ_1"/>
    <property type="match status" value="1"/>
</dbReference>
<evidence type="ECO:0000313" key="2">
    <source>
        <dbReference type="EMBL" id="TNC51251.1"/>
    </source>
</evidence>
<keyword evidence="3" id="KW-1185">Reference proteome</keyword>
<dbReference type="SUPFAM" id="SSF117782">
    <property type="entry name" value="YbjQ-like"/>
    <property type="match status" value="1"/>
</dbReference>
<name>A0A5C4N2U6_9RHOB</name>
<gene>
    <name evidence="2" type="ORF">FHG66_05885</name>
</gene>
<protein>
    <submittedName>
        <fullName evidence="2">YbjQ family protein</fullName>
    </submittedName>
</protein>
<comment type="caution">
    <text evidence="2">The sequence shown here is derived from an EMBL/GenBank/DDBJ whole genome shotgun (WGS) entry which is preliminary data.</text>
</comment>
<dbReference type="PANTHER" id="PTHR34068">
    <property type="entry name" value="UPF0145 PROTEIN YBJQ"/>
    <property type="match status" value="1"/>
</dbReference>
<dbReference type="EMBL" id="VDFU01000005">
    <property type="protein sequence ID" value="TNC51251.1"/>
    <property type="molecule type" value="Genomic_DNA"/>
</dbReference>
<dbReference type="Gene3D" id="3.30.110.70">
    <property type="entry name" value="Hypothetical protein apc22750. Chain B"/>
    <property type="match status" value="1"/>
</dbReference>
<accession>A0A5C4N2U6</accession>
<comment type="similarity">
    <text evidence="1">Belongs to the UPF0145 family.</text>
</comment>
<evidence type="ECO:0000313" key="3">
    <source>
        <dbReference type="Proteomes" id="UP000305887"/>
    </source>
</evidence>
<dbReference type="InterPro" id="IPR035439">
    <property type="entry name" value="UPF0145_dom_sf"/>
</dbReference>
<dbReference type="PANTHER" id="PTHR34068:SF1">
    <property type="entry name" value="UPF0145 PROTEIN YBJQ"/>
    <property type="match status" value="1"/>
</dbReference>
<dbReference type="Proteomes" id="UP000305887">
    <property type="component" value="Unassembled WGS sequence"/>
</dbReference>
<proteinExistence type="inferred from homology"/>
<reference evidence="2 3" key="1">
    <citation type="submission" date="2019-06" db="EMBL/GenBank/DDBJ databases">
        <title>YIM 131921 draft genome.</title>
        <authorList>
            <person name="Jiang L."/>
        </authorList>
    </citation>
    <scope>NUCLEOTIDE SEQUENCE [LARGE SCALE GENOMIC DNA]</scope>
    <source>
        <strain evidence="2 3">YIM 131921</strain>
    </source>
</reference>
<dbReference type="AlphaFoldDB" id="A0A5C4N2U6"/>
<evidence type="ECO:0000256" key="1">
    <source>
        <dbReference type="ARBA" id="ARBA00010751"/>
    </source>
</evidence>